<evidence type="ECO:0000256" key="4">
    <source>
        <dbReference type="ARBA" id="ARBA00023163"/>
    </source>
</evidence>
<evidence type="ECO:0000256" key="3">
    <source>
        <dbReference type="ARBA" id="ARBA00023125"/>
    </source>
</evidence>
<protein>
    <recommendedName>
        <fullName evidence="6">TF-B3 domain-containing protein</fullName>
    </recommendedName>
</protein>
<dbReference type="PROSITE" id="PS50863">
    <property type="entry name" value="B3"/>
    <property type="match status" value="1"/>
</dbReference>
<evidence type="ECO:0000313" key="8">
    <source>
        <dbReference type="Proteomes" id="UP001372338"/>
    </source>
</evidence>
<dbReference type="GO" id="GO:0003677">
    <property type="term" value="F:DNA binding"/>
    <property type="evidence" value="ECO:0007669"/>
    <property type="project" value="UniProtKB-KW"/>
</dbReference>
<dbReference type="InterPro" id="IPR003340">
    <property type="entry name" value="B3_DNA-bd"/>
</dbReference>
<reference evidence="7 8" key="1">
    <citation type="submission" date="2024-01" db="EMBL/GenBank/DDBJ databases">
        <title>The genomes of 5 underutilized Papilionoideae crops provide insights into root nodulation and disease resistanc.</title>
        <authorList>
            <person name="Yuan L."/>
        </authorList>
    </citation>
    <scope>NUCLEOTIDE SEQUENCE [LARGE SCALE GENOMIC DNA]</scope>
    <source>
        <strain evidence="7">ZHUSHIDOU_FW_LH</strain>
        <tissue evidence="7">Leaf</tissue>
    </source>
</reference>
<dbReference type="Proteomes" id="UP001372338">
    <property type="component" value="Unassembled WGS sequence"/>
</dbReference>
<dbReference type="SUPFAM" id="SSF101936">
    <property type="entry name" value="DNA-binding pseudobarrel domain"/>
    <property type="match status" value="1"/>
</dbReference>
<evidence type="ECO:0000259" key="6">
    <source>
        <dbReference type="PROSITE" id="PS50863"/>
    </source>
</evidence>
<evidence type="ECO:0000313" key="7">
    <source>
        <dbReference type="EMBL" id="KAK7281676.1"/>
    </source>
</evidence>
<comment type="subcellular location">
    <subcellularLocation>
        <location evidence="1">Nucleus</location>
    </subcellularLocation>
</comment>
<keyword evidence="5" id="KW-0539">Nucleus</keyword>
<comment type="caution">
    <text evidence="7">The sequence shown here is derived from an EMBL/GenBank/DDBJ whole genome shotgun (WGS) entry which is preliminary data.</text>
</comment>
<proteinExistence type="predicted"/>
<organism evidence="7 8">
    <name type="scientific">Crotalaria pallida</name>
    <name type="common">Smooth rattlebox</name>
    <name type="synonym">Crotalaria striata</name>
    <dbReference type="NCBI Taxonomy" id="3830"/>
    <lineage>
        <taxon>Eukaryota</taxon>
        <taxon>Viridiplantae</taxon>
        <taxon>Streptophyta</taxon>
        <taxon>Embryophyta</taxon>
        <taxon>Tracheophyta</taxon>
        <taxon>Spermatophyta</taxon>
        <taxon>Magnoliopsida</taxon>
        <taxon>eudicotyledons</taxon>
        <taxon>Gunneridae</taxon>
        <taxon>Pentapetalae</taxon>
        <taxon>rosids</taxon>
        <taxon>fabids</taxon>
        <taxon>Fabales</taxon>
        <taxon>Fabaceae</taxon>
        <taxon>Papilionoideae</taxon>
        <taxon>50 kb inversion clade</taxon>
        <taxon>genistoids sensu lato</taxon>
        <taxon>core genistoids</taxon>
        <taxon>Crotalarieae</taxon>
        <taxon>Crotalaria</taxon>
    </lineage>
</organism>
<dbReference type="AlphaFoldDB" id="A0AAN9FV62"/>
<dbReference type="Gene3D" id="2.40.330.10">
    <property type="entry name" value="DNA-binding pseudobarrel domain"/>
    <property type="match status" value="1"/>
</dbReference>
<evidence type="ECO:0000256" key="5">
    <source>
        <dbReference type="ARBA" id="ARBA00023242"/>
    </source>
</evidence>
<dbReference type="InterPro" id="IPR015300">
    <property type="entry name" value="DNA-bd_pseudobarrel_sf"/>
</dbReference>
<evidence type="ECO:0000256" key="1">
    <source>
        <dbReference type="ARBA" id="ARBA00004123"/>
    </source>
</evidence>
<dbReference type="GO" id="GO:0005634">
    <property type="term" value="C:nucleus"/>
    <property type="evidence" value="ECO:0007669"/>
    <property type="project" value="UniProtKB-SubCell"/>
</dbReference>
<gene>
    <name evidence="7" type="ORF">RIF29_09868</name>
</gene>
<name>A0AAN9FV62_CROPI</name>
<keyword evidence="3" id="KW-0238">DNA-binding</keyword>
<feature type="domain" description="TF-B3" evidence="6">
    <location>
        <begin position="42"/>
        <end position="107"/>
    </location>
</feature>
<accession>A0AAN9FV62</accession>
<dbReference type="EMBL" id="JAYWIO010000002">
    <property type="protein sequence ID" value="KAK7281676.1"/>
    <property type="molecule type" value="Genomic_DNA"/>
</dbReference>
<keyword evidence="8" id="KW-1185">Reference proteome</keyword>
<keyword evidence="4" id="KW-0804">Transcription</keyword>
<dbReference type="Pfam" id="PF02362">
    <property type="entry name" value="B3"/>
    <property type="match status" value="1"/>
</dbReference>
<keyword evidence="2" id="KW-0805">Transcription regulation</keyword>
<evidence type="ECO:0000256" key="2">
    <source>
        <dbReference type="ARBA" id="ARBA00023015"/>
    </source>
</evidence>
<sequence>MAVNHATKAPRALGELIVVYDASKDHFDVDEEFLKKHHTSLGVNWNIYTSEGTRYKFYFSQGFVTITGKVLGGWKHFCEEKNINDGDKVVFQYLGFSKFNYIPAEPNQNGAKMRQNEE</sequence>